<reference evidence="2 3" key="1">
    <citation type="submission" date="2020-03" db="EMBL/GenBank/DDBJ databases">
        <title>Soil Listeria distribution.</title>
        <authorList>
            <person name="Liao J."/>
            <person name="Wiedmann M."/>
        </authorList>
    </citation>
    <scope>NUCLEOTIDE SEQUENCE [LARGE SCALE GENOMIC DNA]</scope>
    <source>
        <strain evidence="2 3">FSL L7-1507</strain>
    </source>
</reference>
<proteinExistence type="predicted"/>
<gene>
    <name evidence="2" type="ORF">HB912_08045</name>
</gene>
<dbReference type="RefSeq" id="WP_185373612.1">
    <property type="nucleotide sequence ID" value="NZ_JAARRM010000002.1"/>
</dbReference>
<sequence length="143" mass="15826">MLKRIVAVSFGMVLIAGSMGLINVYAAGNTKDTTFDLLLRPSAKSADYNQTGFRKKNNTSAVYMKVNYVKNKKNRVPAWVLGGNGWTSKNCSGGNYYNAHIRGIKRMTNYVREEGRTSAAIKTGADPRQTNNVEGVWSPDSRR</sequence>
<dbReference type="AlphaFoldDB" id="A0A841ZMP7"/>
<evidence type="ECO:0000313" key="3">
    <source>
        <dbReference type="Proteomes" id="UP000559885"/>
    </source>
</evidence>
<evidence type="ECO:0008006" key="4">
    <source>
        <dbReference type="Google" id="ProtNLM"/>
    </source>
</evidence>
<evidence type="ECO:0000256" key="1">
    <source>
        <dbReference type="SAM" id="MobiDB-lite"/>
    </source>
</evidence>
<protein>
    <recommendedName>
        <fullName evidence="4">Bacteriocin</fullName>
    </recommendedName>
</protein>
<dbReference type="InterPro" id="IPR020208">
    <property type="entry name" value="DUF2712"/>
</dbReference>
<dbReference type="EMBL" id="JAARRM010000002">
    <property type="protein sequence ID" value="MBC1521596.1"/>
    <property type="molecule type" value="Genomic_DNA"/>
</dbReference>
<name>A0A841ZMP7_9LIST</name>
<dbReference type="Pfam" id="PF10916">
    <property type="entry name" value="DUF2712"/>
    <property type="match status" value="1"/>
</dbReference>
<accession>A0A841ZMP7</accession>
<dbReference type="Proteomes" id="UP000559885">
    <property type="component" value="Unassembled WGS sequence"/>
</dbReference>
<organism evidence="2 3">
    <name type="scientific">Listeria aquatica</name>
    <dbReference type="NCBI Taxonomy" id="1494960"/>
    <lineage>
        <taxon>Bacteria</taxon>
        <taxon>Bacillati</taxon>
        <taxon>Bacillota</taxon>
        <taxon>Bacilli</taxon>
        <taxon>Bacillales</taxon>
        <taxon>Listeriaceae</taxon>
        <taxon>Listeria</taxon>
    </lineage>
</organism>
<feature type="region of interest" description="Disordered" evidence="1">
    <location>
        <begin position="118"/>
        <end position="143"/>
    </location>
</feature>
<comment type="caution">
    <text evidence="2">The sequence shown here is derived from an EMBL/GenBank/DDBJ whole genome shotgun (WGS) entry which is preliminary data.</text>
</comment>
<evidence type="ECO:0000313" key="2">
    <source>
        <dbReference type="EMBL" id="MBC1521596.1"/>
    </source>
</evidence>